<dbReference type="Pfam" id="PF01743">
    <property type="entry name" value="PolyA_pol"/>
    <property type="match status" value="1"/>
</dbReference>
<dbReference type="Proteomes" id="UP000790580">
    <property type="component" value="Unassembled WGS sequence"/>
</dbReference>
<keyword evidence="9" id="KW-0460">Magnesium</keyword>
<dbReference type="InterPro" id="IPR003156">
    <property type="entry name" value="DHHA1_dom"/>
</dbReference>
<keyword evidence="6" id="KW-0548">Nucleotidyltransferase</keyword>
<dbReference type="Pfam" id="PF12627">
    <property type="entry name" value="PolyA_pol_RNAbd"/>
    <property type="match status" value="1"/>
</dbReference>
<dbReference type="SUPFAM" id="SSF81891">
    <property type="entry name" value="Poly A polymerase C-terminal region-like"/>
    <property type="match status" value="1"/>
</dbReference>
<proteinExistence type="inferred from homology"/>
<reference evidence="14 15" key="1">
    <citation type="submission" date="2021-06" db="EMBL/GenBank/DDBJ databases">
        <title>Bacillus sp. RD4P76, an endophyte from a halophyte.</title>
        <authorList>
            <person name="Sun J.-Q."/>
        </authorList>
    </citation>
    <scope>NUCLEOTIDE SEQUENCE [LARGE SCALE GENOMIC DNA]</scope>
    <source>
        <strain evidence="14 15">JCM 17098</strain>
    </source>
</reference>
<dbReference type="PANTHER" id="PTHR47788:SF1">
    <property type="entry name" value="A-ADDING TRNA NUCLEOTIDYLTRANSFERASE"/>
    <property type="match status" value="1"/>
</dbReference>
<evidence type="ECO:0000256" key="12">
    <source>
        <dbReference type="RuleBase" id="RU003953"/>
    </source>
</evidence>
<comment type="cofactor">
    <cofactor evidence="1">
        <name>Mg(2+)</name>
        <dbReference type="ChEBI" id="CHEBI:18420"/>
    </cofactor>
</comment>
<dbReference type="Gene3D" id="3.10.580.10">
    <property type="entry name" value="CBS-domain"/>
    <property type="match status" value="1"/>
</dbReference>
<keyword evidence="4 12" id="KW-0808">Transferase</keyword>
<evidence type="ECO:0000256" key="2">
    <source>
        <dbReference type="ARBA" id="ARBA00007265"/>
    </source>
</evidence>
<comment type="similarity">
    <text evidence="2 12">Belongs to the tRNA nucleotidyltransferase/poly(A) polymerase family.</text>
</comment>
<evidence type="ECO:0000256" key="8">
    <source>
        <dbReference type="ARBA" id="ARBA00022741"/>
    </source>
</evidence>
<accession>A0ABS6JVE1</accession>
<dbReference type="Pfam" id="PF02272">
    <property type="entry name" value="DHHA1"/>
    <property type="match status" value="1"/>
</dbReference>
<evidence type="ECO:0000256" key="5">
    <source>
        <dbReference type="ARBA" id="ARBA00022694"/>
    </source>
</evidence>
<name>A0ABS6JVE1_9BACI</name>
<dbReference type="SUPFAM" id="SSF54631">
    <property type="entry name" value="CBS-domain pair"/>
    <property type="match status" value="1"/>
</dbReference>
<dbReference type="SUPFAM" id="SSF81301">
    <property type="entry name" value="Nucleotidyltransferase"/>
    <property type="match status" value="1"/>
</dbReference>
<keyword evidence="8" id="KW-0547">Nucleotide-binding</keyword>
<dbReference type="Pfam" id="PF00571">
    <property type="entry name" value="CBS"/>
    <property type="match status" value="2"/>
</dbReference>
<dbReference type="Gene3D" id="1.10.3090.10">
    <property type="entry name" value="cca-adding enzyme, domain 2"/>
    <property type="match status" value="1"/>
</dbReference>
<dbReference type="PROSITE" id="PS51371">
    <property type="entry name" value="CBS"/>
    <property type="match status" value="2"/>
</dbReference>
<keyword evidence="5" id="KW-0819">tRNA processing</keyword>
<evidence type="ECO:0000256" key="7">
    <source>
        <dbReference type="ARBA" id="ARBA00022723"/>
    </source>
</evidence>
<dbReference type="PANTHER" id="PTHR47788">
    <property type="entry name" value="POLYA POLYMERASE"/>
    <property type="match status" value="1"/>
</dbReference>
<evidence type="ECO:0000256" key="1">
    <source>
        <dbReference type="ARBA" id="ARBA00001946"/>
    </source>
</evidence>
<dbReference type="InterPro" id="IPR002646">
    <property type="entry name" value="PolA_pol_head_dom"/>
</dbReference>
<keyword evidence="15" id="KW-1185">Reference proteome</keyword>
<dbReference type="CDD" id="cd04595">
    <property type="entry name" value="CBS_pair_DHH_polyA_Pol_assoc"/>
    <property type="match status" value="1"/>
</dbReference>
<dbReference type="EMBL" id="JAHQCR010000053">
    <property type="protein sequence ID" value="MBU9722548.1"/>
    <property type="molecule type" value="Genomic_DNA"/>
</dbReference>
<comment type="caution">
    <text evidence="14">The sequence shown here is derived from an EMBL/GenBank/DDBJ whole genome shotgun (WGS) entry which is preliminary data.</text>
</comment>
<evidence type="ECO:0000256" key="4">
    <source>
        <dbReference type="ARBA" id="ARBA00022679"/>
    </source>
</evidence>
<protein>
    <submittedName>
        <fullName evidence="14">CBS domain-containing protein</fullName>
    </submittedName>
</protein>
<dbReference type="InterPro" id="IPR000644">
    <property type="entry name" value="CBS_dom"/>
</dbReference>
<dbReference type="CDD" id="cd05398">
    <property type="entry name" value="NT_ClassII-CCAase"/>
    <property type="match status" value="1"/>
</dbReference>
<dbReference type="InterPro" id="IPR046342">
    <property type="entry name" value="CBS_dom_sf"/>
</dbReference>
<dbReference type="Gene3D" id="3.30.460.10">
    <property type="entry name" value="Beta Polymerase, domain 2"/>
    <property type="match status" value="1"/>
</dbReference>
<evidence type="ECO:0000256" key="10">
    <source>
        <dbReference type="ARBA" id="ARBA00022884"/>
    </source>
</evidence>
<dbReference type="Pfam" id="PF01368">
    <property type="entry name" value="DHH"/>
    <property type="match status" value="1"/>
</dbReference>
<dbReference type="InterPro" id="IPR052390">
    <property type="entry name" value="tRNA_nt/polyA_polymerase"/>
</dbReference>
<evidence type="ECO:0000256" key="3">
    <source>
        <dbReference type="ARBA" id="ARBA00022555"/>
    </source>
</evidence>
<organism evidence="14 15">
    <name type="scientific">Evansella alkalicola</name>
    <dbReference type="NCBI Taxonomy" id="745819"/>
    <lineage>
        <taxon>Bacteria</taxon>
        <taxon>Bacillati</taxon>
        <taxon>Bacillota</taxon>
        <taxon>Bacilli</taxon>
        <taxon>Bacillales</taxon>
        <taxon>Bacillaceae</taxon>
        <taxon>Evansella</taxon>
    </lineage>
</organism>
<evidence type="ECO:0000313" key="15">
    <source>
        <dbReference type="Proteomes" id="UP000790580"/>
    </source>
</evidence>
<feature type="domain" description="CBS" evidence="13">
    <location>
        <begin position="374"/>
        <end position="431"/>
    </location>
</feature>
<dbReference type="SMART" id="SM00116">
    <property type="entry name" value="CBS"/>
    <property type="match status" value="2"/>
</dbReference>
<dbReference type="InterPro" id="IPR001667">
    <property type="entry name" value="DDH_dom"/>
</dbReference>
<feature type="domain" description="CBS" evidence="13">
    <location>
        <begin position="312"/>
        <end position="370"/>
    </location>
</feature>
<dbReference type="Gene3D" id="3.90.1640.10">
    <property type="entry name" value="inorganic pyrophosphatase (n-terminal core)"/>
    <property type="match status" value="1"/>
</dbReference>
<evidence type="ECO:0000256" key="9">
    <source>
        <dbReference type="ARBA" id="ARBA00022842"/>
    </source>
</evidence>
<dbReference type="InterPro" id="IPR032828">
    <property type="entry name" value="PolyA_RNA-bd"/>
</dbReference>
<keyword evidence="11" id="KW-0129">CBS domain</keyword>
<evidence type="ECO:0000256" key="11">
    <source>
        <dbReference type="PROSITE-ProRule" id="PRU00703"/>
    </source>
</evidence>
<keyword evidence="10 12" id="KW-0694">RNA-binding</keyword>
<keyword evidence="3" id="KW-0820">tRNA-binding</keyword>
<keyword evidence="7" id="KW-0479">Metal-binding</keyword>
<gene>
    <name evidence="14" type="ORF">KS407_14020</name>
</gene>
<dbReference type="Gene3D" id="3.10.310.30">
    <property type="match status" value="1"/>
</dbReference>
<dbReference type="RefSeq" id="WP_088074744.1">
    <property type="nucleotide sequence ID" value="NZ_JAHQCR010000053.1"/>
</dbReference>
<dbReference type="SUPFAM" id="SSF64182">
    <property type="entry name" value="DHH phosphoesterases"/>
    <property type="match status" value="1"/>
</dbReference>
<evidence type="ECO:0000313" key="14">
    <source>
        <dbReference type="EMBL" id="MBU9722548.1"/>
    </source>
</evidence>
<dbReference type="InterPro" id="IPR043519">
    <property type="entry name" value="NT_sf"/>
</dbReference>
<dbReference type="InterPro" id="IPR038763">
    <property type="entry name" value="DHH_sf"/>
</dbReference>
<evidence type="ECO:0000259" key="13">
    <source>
        <dbReference type="PROSITE" id="PS51371"/>
    </source>
</evidence>
<evidence type="ECO:0000256" key="6">
    <source>
        <dbReference type="ARBA" id="ARBA00022695"/>
    </source>
</evidence>
<sequence length="855" mass="97204">MHIILSHTNLDYDGLASMIAAKKLYPQAEIVFPSKISPEVEHFLAIYKDTFPYKRPKEITWEHVSRIILVDTNVFSRIGEMKKHIQKDIKFIVYDHHPITPQTVPYIDGIISPIGATATLMIEQLKEKEIKISPFEATVFALGIYSDTGSFTYKQTTSRDLSAAAWCIENGANLTVVGQYRDIPLKSDAQNLFQQLQENNEIHTIDGVDIVIATYEQEGYTGHLSVISRKLLELSGADAVFSIVRMGEKVFITARASSERANVLSIIQQLGGGGHSKAASAMRKNNMKEIVEFVTDKLPEMVTPSITAAFIMSSPVRVVAPDTTIEIASKMLYRYGHTGFPVIENDKLVGIISRRDVDKALHHGLGHAPVKGYMSRHPIYIGPDESLDDIQERMIKEQIGRLPVIENDKLIGIVSRTDVISAMHGTYHRQGNFTRASVPLKRQLSDQMKKQLSGIAFELLYSIGKEADTLGMRAYLIGGMVRDLLMNRKNEDMDIVIEGDGILLAEHLLEKHGGQIRSHEEFRTATWKHPSGFKIDLTSARTEYYDFPAALPKVELSTIKEDLYRRDFTINAMGICLHQEEFGDLIDYFYGYEDLTHQRIKVLYNLSFVEDPTRILRGLRFENRFNFQMDEQTEALAKESANNLLSVSKQRISSELWRLLFEENPVLGMNRLESLGLMPFLLKKRVDSETAQKRYTRLHHSILSLTKQGIYPDRSIWISYLLSYIPIEEPDWSEVESYCLSKQEIKLLGDIHQIIHEKPLSKISPSQSLGDIHEQYSDIELGALLTYSSFCVSSDFDVIEYLHARERLVRKVNGGDLKKVGLKPGPHFRHLLLEAEKIQLNYPEYTKEDILAKIL</sequence>